<evidence type="ECO:0000313" key="1">
    <source>
        <dbReference type="EMBL" id="KIJ34340.1"/>
    </source>
</evidence>
<reference evidence="1 2" key="1">
    <citation type="submission" date="2014-06" db="EMBL/GenBank/DDBJ databases">
        <title>Evolutionary Origins and Diversification of the Mycorrhizal Mutualists.</title>
        <authorList>
            <consortium name="DOE Joint Genome Institute"/>
            <consortium name="Mycorrhizal Genomics Consortium"/>
            <person name="Kohler A."/>
            <person name="Kuo A."/>
            <person name="Nagy L.G."/>
            <person name="Floudas D."/>
            <person name="Copeland A."/>
            <person name="Barry K.W."/>
            <person name="Cichocki N."/>
            <person name="Veneault-Fourrey C."/>
            <person name="LaButti K."/>
            <person name="Lindquist E.A."/>
            <person name="Lipzen A."/>
            <person name="Lundell T."/>
            <person name="Morin E."/>
            <person name="Murat C."/>
            <person name="Riley R."/>
            <person name="Ohm R."/>
            <person name="Sun H."/>
            <person name="Tunlid A."/>
            <person name="Henrissat B."/>
            <person name="Grigoriev I.V."/>
            <person name="Hibbett D.S."/>
            <person name="Martin F."/>
        </authorList>
    </citation>
    <scope>NUCLEOTIDE SEQUENCE [LARGE SCALE GENOMIC DNA]</scope>
    <source>
        <strain evidence="1 2">SS14</strain>
    </source>
</reference>
<dbReference type="Proteomes" id="UP000054279">
    <property type="component" value="Unassembled WGS sequence"/>
</dbReference>
<organism evidence="1 2">
    <name type="scientific">Sphaerobolus stellatus (strain SS14)</name>
    <dbReference type="NCBI Taxonomy" id="990650"/>
    <lineage>
        <taxon>Eukaryota</taxon>
        <taxon>Fungi</taxon>
        <taxon>Dikarya</taxon>
        <taxon>Basidiomycota</taxon>
        <taxon>Agaricomycotina</taxon>
        <taxon>Agaricomycetes</taxon>
        <taxon>Phallomycetidae</taxon>
        <taxon>Geastrales</taxon>
        <taxon>Sphaerobolaceae</taxon>
        <taxon>Sphaerobolus</taxon>
    </lineage>
</organism>
<dbReference type="AlphaFoldDB" id="A0A0C9VA48"/>
<evidence type="ECO:0008006" key="3">
    <source>
        <dbReference type="Google" id="ProtNLM"/>
    </source>
</evidence>
<evidence type="ECO:0000313" key="2">
    <source>
        <dbReference type="Proteomes" id="UP000054279"/>
    </source>
</evidence>
<keyword evidence="2" id="KW-1185">Reference proteome</keyword>
<gene>
    <name evidence="1" type="ORF">M422DRAFT_182227</name>
</gene>
<dbReference type="EMBL" id="KN837201">
    <property type="protein sequence ID" value="KIJ34340.1"/>
    <property type="molecule type" value="Genomic_DNA"/>
</dbReference>
<accession>A0A0C9VA48</accession>
<protein>
    <recommendedName>
        <fullName evidence="3">Reverse transcriptase zinc-binding domain-containing protein</fullName>
    </recommendedName>
</protein>
<name>A0A0C9VA48_SPHS4</name>
<sequence length="110" mass="12944">MAILVQLRTGHAQLNKHLHRIKRSPTKTCPACRREPETVHHHLFRCKAYNGLRQLIQKEHRHDARSAKFLLSNPDAFPTLFRYINGTRRFMDVTGPMKIPEVESRKHARQ</sequence>
<proteinExistence type="predicted"/>
<dbReference type="OrthoDB" id="3267074at2759"/>
<dbReference type="HOGENOM" id="CLU_146165_0_0_1"/>